<dbReference type="AlphaFoldDB" id="A0A382XJ63"/>
<dbReference type="PANTHER" id="PTHR43124">
    <property type="entry name" value="PURINE EFFLUX PUMP PBUE"/>
    <property type="match status" value="1"/>
</dbReference>
<name>A0A382XJ63_9ZZZZ</name>
<protein>
    <recommendedName>
        <fullName evidence="8">Major facilitator superfamily (MFS) profile domain-containing protein</fullName>
    </recommendedName>
</protein>
<dbReference type="EMBL" id="UINC01168230">
    <property type="protein sequence ID" value="SVD71162.1"/>
    <property type="molecule type" value="Genomic_DNA"/>
</dbReference>
<evidence type="ECO:0008006" key="8">
    <source>
        <dbReference type="Google" id="ProtNLM"/>
    </source>
</evidence>
<evidence type="ECO:0000256" key="6">
    <source>
        <dbReference type="SAM" id="Phobius"/>
    </source>
</evidence>
<feature type="non-terminal residue" evidence="7">
    <location>
        <position position="1"/>
    </location>
</feature>
<proteinExistence type="predicted"/>
<comment type="subcellular location">
    <subcellularLocation>
        <location evidence="1">Cell membrane</location>
        <topology evidence="1">Multi-pass membrane protein</topology>
    </subcellularLocation>
</comment>
<feature type="transmembrane region" description="Helical" evidence="6">
    <location>
        <begin position="86"/>
        <end position="105"/>
    </location>
</feature>
<sequence>KSRPQLVRTLGTFNMVWTIGYMSGPLLGGLLYEVNARLPFVIAMVGMLGLALAIFLVRLRMDPGESPEESPEAPIQEGDTLRFRSVAWISSFSGFFVMGILSYQFPKLATELSISPAVLGYLLAIPRLIQFCIFFIVRRAHFWQFRLYPLIIPQMATISGMMVTATASDPFMIGLGFATVGLLIGSSFTASQFYSFFQRERKGQGGAIHEMIVGIGNVAGPLIGGLLAHLIGLRAPYLLCCVVLATAVLIEYRLTRKK</sequence>
<evidence type="ECO:0000256" key="3">
    <source>
        <dbReference type="ARBA" id="ARBA00022692"/>
    </source>
</evidence>
<evidence type="ECO:0000256" key="4">
    <source>
        <dbReference type="ARBA" id="ARBA00022989"/>
    </source>
</evidence>
<dbReference type="GO" id="GO:0022857">
    <property type="term" value="F:transmembrane transporter activity"/>
    <property type="evidence" value="ECO:0007669"/>
    <property type="project" value="InterPro"/>
</dbReference>
<feature type="transmembrane region" description="Helical" evidence="6">
    <location>
        <begin position="12"/>
        <end position="32"/>
    </location>
</feature>
<dbReference type="InterPro" id="IPR011701">
    <property type="entry name" value="MFS"/>
</dbReference>
<evidence type="ECO:0000256" key="1">
    <source>
        <dbReference type="ARBA" id="ARBA00004651"/>
    </source>
</evidence>
<organism evidence="7">
    <name type="scientific">marine metagenome</name>
    <dbReference type="NCBI Taxonomy" id="408172"/>
    <lineage>
        <taxon>unclassified sequences</taxon>
        <taxon>metagenomes</taxon>
        <taxon>ecological metagenomes</taxon>
    </lineage>
</organism>
<evidence type="ECO:0000313" key="7">
    <source>
        <dbReference type="EMBL" id="SVD71162.1"/>
    </source>
</evidence>
<dbReference type="InterPro" id="IPR036259">
    <property type="entry name" value="MFS_trans_sf"/>
</dbReference>
<feature type="transmembrane region" description="Helical" evidence="6">
    <location>
        <begin position="38"/>
        <end position="57"/>
    </location>
</feature>
<dbReference type="Pfam" id="PF07690">
    <property type="entry name" value="MFS_1"/>
    <property type="match status" value="1"/>
</dbReference>
<gene>
    <name evidence="7" type="ORF">METZ01_LOCUS424016</name>
</gene>
<dbReference type="InterPro" id="IPR050189">
    <property type="entry name" value="MFS_Efflux_Transporters"/>
</dbReference>
<evidence type="ECO:0000256" key="2">
    <source>
        <dbReference type="ARBA" id="ARBA00022475"/>
    </source>
</evidence>
<feature type="transmembrane region" description="Helical" evidence="6">
    <location>
        <begin position="117"/>
        <end position="135"/>
    </location>
</feature>
<keyword evidence="2" id="KW-1003">Cell membrane</keyword>
<feature type="transmembrane region" description="Helical" evidence="6">
    <location>
        <begin position="147"/>
        <end position="165"/>
    </location>
</feature>
<evidence type="ECO:0000256" key="5">
    <source>
        <dbReference type="ARBA" id="ARBA00023136"/>
    </source>
</evidence>
<reference evidence="7" key="1">
    <citation type="submission" date="2018-05" db="EMBL/GenBank/DDBJ databases">
        <authorList>
            <person name="Lanie J.A."/>
            <person name="Ng W.-L."/>
            <person name="Kazmierczak K.M."/>
            <person name="Andrzejewski T.M."/>
            <person name="Davidsen T.M."/>
            <person name="Wayne K.J."/>
            <person name="Tettelin H."/>
            <person name="Glass J.I."/>
            <person name="Rusch D."/>
            <person name="Podicherti R."/>
            <person name="Tsui H.-C.T."/>
            <person name="Winkler M.E."/>
        </authorList>
    </citation>
    <scope>NUCLEOTIDE SEQUENCE</scope>
</reference>
<feature type="transmembrane region" description="Helical" evidence="6">
    <location>
        <begin position="211"/>
        <end position="230"/>
    </location>
</feature>
<feature type="transmembrane region" description="Helical" evidence="6">
    <location>
        <begin position="171"/>
        <end position="190"/>
    </location>
</feature>
<feature type="transmembrane region" description="Helical" evidence="6">
    <location>
        <begin position="236"/>
        <end position="254"/>
    </location>
</feature>
<dbReference type="PANTHER" id="PTHR43124:SF3">
    <property type="entry name" value="CHLORAMPHENICOL EFFLUX PUMP RV0191"/>
    <property type="match status" value="1"/>
</dbReference>
<dbReference type="GO" id="GO:0005886">
    <property type="term" value="C:plasma membrane"/>
    <property type="evidence" value="ECO:0007669"/>
    <property type="project" value="UniProtKB-SubCell"/>
</dbReference>
<keyword evidence="3 6" id="KW-0812">Transmembrane</keyword>
<accession>A0A382XJ63</accession>
<keyword evidence="4 6" id="KW-1133">Transmembrane helix</keyword>
<keyword evidence="5 6" id="KW-0472">Membrane</keyword>
<dbReference type="Gene3D" id="1.20.1250.20">
    <property type="entry name" value="MFS general substrate transporter like domains"/>
    <property type="match status" value="2"/>
</dbReference>
<dbReference type="SUPFAM" id="SSF103473">
    <property type="entry name" value="MFS general substrate transporter"/>
    <property type="match status" value="1"/>
</dbReference>